<dbReference type="EMBL" id="QQOH01000001">
    <property type="protein sequence ID" value="RDE24036.1"/>
    <property type="molecule type" value="Genomic_DNA"/>
</dbReference>
<dbReference type="Proteomes" id="UP000253769">
    <property type="component" value="Unassembled WGS sequence"/>
</dbReference>
<evidence type="ECO:0000313" key="3">
    <source>
        <dbReference type="Proteomes" id="UP000253769"/>
    </source>
</evidence>
<sequence>MSNDQRPSGTEYALSRAGLLTEAYKGLLIVNGGGIVALLGFLQAIWATSPELARITLCGIALLALGLTAALAIPFLRYHHSHHAQRREQRGESGSKTIYWYLFYCCQWFSIAAFGGGVLYLVINGLAILD</sequence>
<evidence type="ECO:0000256" key="1">
    <source>
        <dbReference type="SAM" id="Phobius"/>
    </source>
</evidence>
<comment type="caution">
    <text evidence="2">The sequence shown here is derived from an EMBL/GenBank/DDBJ whole genome shotgun (WGS) entry which is preliminary data.</text>
</comment>
<reference evidence="2 3" key="1">
    <citation type="submission" date="2018-07" db="EMBL/GenBank/DDBJ databases">
        <title>Motiliproteus coralliicola sp. nov., a bacterium isolated from Coral.</title>
        <authorList>
            <person name="Wang G."/>
        </authorList>
    </citation>
    <scope>NUCLEOTIDE SEQUENCE [LARGE SCALE GENOMIC DNA]</scope>
    <source>
        <strain evidence="2 3">C34</strain>
    </source>
</reference>
<accession>A0A369WU10</accession>
<dbReference type="AlphaFoldDB" id="A0A369WU10"/>
<gene>
    <name evidence="2" type="ORF">DV711_00035</name>
</gene>
<keyword evidence="3" id="KW-1185">Reference proteome</keyword>
<keyword evidence="1" id="KW-1133">Transmembrane helix</keyword>
<proteinExistence type="predicted"/>
<keyword evidence="1" id="KW-0472">Membrane</keyword>
<feature type="transmembrane region" description="Helical" evidence="1">
    <location>
        <begin position="52"/>
        <end position="77"/>
    </location>
</feature>
<feature type="transmembrane region" description="Helical" evidence="1">
    <location>
        <begin position="26"/>
        <end position="46"/>
    </location>
</feature>
<name>A0A369WU10_9GAMM</name>
<feature type="transmembrane region" description="Helical" evidence="1">
    <location>
        <begin position="98"/>
        <end position="123"/>
    </location>
</feature>
<evidence type="ECO:0000313" key="2">
    <source>
        <dbReference type="EMBL" id="RDE24036.1"/>
    </source>
</evidence>
<keyword evidence="1" id="KW-0812">Transmembrane</keyword>
<protein>
    <submittedName>
        <fullName evidence="2">Uncharacterized protein</fullName>
    </submittedName>
</protein>
<organism evidence="2 3">
    <name type="scientific">Motiliproteus coralliicola</name>
    <dbReference type="NCBI Taxonomy" id="2283196"/>
    <lineage>
        <taxon>Bacteria</taxon>
        <taxon>Pseudomonadati</taxon>
        <taxon>Pseudomonadota</taxon>
        <taxon>Gammaproteobacteria</taxon>
        <taxon>Oceanospirillales</taxon>
        <taxon>Oceanospirillaceae</taxon>
        <taxon>Motiliproteus</taxon>
    </lineage>
</organism>